<comment type="caution">
    <text evidence="3">The sequence shown here is derived from an EMBL/GenBank/DDBJ whole genome shotgun (WGS) entry which is preliminary data.</text>
</comment>
<dbReference type="InterPro" id="IPR002035">
    <property type="entry name" value="VWF_A"/>
</dbReference>
<feature type="region of interest" description="Disordered" evidence="1">
    <location>
        <begin position="196"/>
        <end position="217"/>
    </location>
</feature>
<sequence length="217" mass="23813">MSDELESVKFAENPEPRCPCVLLLDTSGSMNGNPITELNSGLLAFQESLKQDELAMLRVEICLINFGPVNLLQDFISPAEWVPPVLTANDATPMGEAINLAMDKIEERKSSYKANGISYYRPWIFLITDGAPTDAWQAAATRVMDAEAKKKVAFFAVGVENADMNILAQITPRKPISLKSLNFREMFVWLSSSLSSVSRSTPGQDVPLQSPSGWGNV</sequence>
<dbReference type="Pfam" id="PF00092">
    <property type="entry name" value="VWA"/>
    <property type="match status" value="1"/>
</dbReference>
<accession>A0A645FS47</accession>
<dbReference type="Gene3D" id="3.40.50.410">
    <property type="entry name" value="von Willebrand factor, type A domain"/>
    <property type="match status" value="1"/>
</dbReference>
<dbReference type="InterPro" id="IPR036465">
    <property type="entry name" value="vWFA_dom_sf"/>
</dbReference>
<name>A0A645FS47_9ZZZZ</name>
<protein>
    <recommendedName>
        <fullName evidence="2">VWFA domain-containing protein</fullName>
    </recommendedName>
</protein>
<gene>
    <name evidence="3" type="ORF">SDC9_163796</name>
</gene>
<proteinExistence type="predicted"/>
<feature type="domain" description="VWFA" evidence="2">
    <location>
        <begin position="19"/>
        <end position="197"/>
    </location>
</feature>
<reference evidence="3" key="1">
    <citation type="submission" date="2019-08" db="EMBL/GenBank/DDBJ databases">
        <authorList>
            <person name="Kucharzyk K."/>
            <person name="Murdoch R.W."/>
            <person name="Higgins S."/>
            <person name="Loffler F."/>
        </authorList>
    </citation>
    <scope>NUCLEOTIDE SEQUENCE</scope>
</reference>
<dbReference type="PROSITE" id="PS50234">
    <property type="entry name" value="VWFA"/>
    <property type="match status" value="1"/>
</dbReference>
<feature type="compositionally biased region" description="Polar residues" evidence="1">
    <location>
        <begin position="201"/>
        <end position="217"/>
    </location>
</feature>
<evidence type="ECO:0000256" key="1">
    <source>
        <dbReference type="SAM" id="MobiDB-lite"/>
    </source>
</evidence>
<dbReference type="PIRSF" id="PIRSF020634">
    <property type="entry name" value="TerY_vWA"/>
    <property type="match status" value="1"/>
</dbReference>
<evidence type="ECO:0000259" key="2">
    <source>
        <dbReference type="PROSITE" id="PS50234"/>
    </source>
</evidence>
<dbReference type="SMART" id="SM00327">
    <property type="entry name" value="VWA"/>
    <property type="match status" value="1"/>
</dbReference>
<organism evidence="3">
    <name type="scientific">bioreactor metagenome</name>
    <dbReference type="NCBI Taxonomy" id="1076179"/>
    <lineage>
        <taxon>unclassified sequences</taxon>
        <taxon>metagenomes</taxon>
        <taxon>ecological metagenomes</taxon>
    </lineage>
</organism>
<evidence type="ECO:0000313" key="3">
    <source>
        <dbReference type="EMBL" id="MPN16452.1"/>
    </source>
</evidence>
<dbReference type="AlphaFoldDB" id="A0A645FS47"/>
<dbReference type="SUPFAM" id="SSF53300">
    <property type="entry name" value="vWA-like"/>
    <property type="match status" value="1"/>
</dbReference>
<dbReference type="InterPro" id="IPR011392">
    <property type="entry name" value="Tellurite-R_TerY"/>
</dbReference>
<dbReference type="EMBL" id="VSSQ01063410">
    <property type="protein sequence ID" value="MPN16452.1"/>
    <property type="molecule type" value="Genomic_DNA"/>
</dbReference>